<dbReference type="InterPro" id="IPR011992">
    <property type="entry name" value="EF-hand-dom_pair"/>
</dbReference>
<feature type="region of interest" description="Disordered" evidence="1">
    <location>
        <begin position="265"/>
        <end position="301"/>
    </location>
</feature>
<dbReference type="PANTHER" id="PTHR11216">
    <property type="entry name" value="EH DOMAIN"/>
    <property type="match status" value="1"/>
</dbReference>
<reference evidence="4 5" key="1">
    <citation type="submission" date="2020-11" db="EMBL/GenBank/DDBJ databases">
        <authorList>
            <person name="Wallbank WR R."/>
            <person name="Pardo Diaz C."/>
            <person name="Kozak K."/>
            <person name="Martin S."/>
            <person name="Jiggins C."/>
            <person name="Moest M."/>
            <person name="Warren A I."/>
            <person name="Generalovic N T."/>
            <person name="Byers J.R.P. K."/>
            <person name="Montejo-Kovacevich G."/>
            <person name="Yen C E."/>
        </authorList>
    </citation>
    <scope>NUCLEOTIDE SEQUENCE [LARGE SCALE GENOMIC DNA]</scope>
</reference>
<dbReference type="InParanoid" id="A0A7R8URS2"/>
<dbReference type="InterPro" id="IPR000261">
    <property type="entry name" value="EH_dom"/>
</dbReference>
<dbReference type="EMBL" id="LR899011">
    <property type="protein sequence ID" value="CAD7085821.1"/>
    <property type="molecule type" value="Genomic_DNA"/>
</dbReference>
<dbReference type="GO" id="GO:0006897">
    <property type="term" value="P:endocytosis"/>
    <property type="evidence" value="ECO:0007669"/>
    <property type="project" value="TreeGrafter"/>
</dbReference>
<evidence type="ECO:0000313" key="4">
    <source>
        <dbReference type="EMBL" id="CAD7085821.1"/>
    </source>
</evidence>
<proteinExistence type="predicted"/>
<dbReference type="PROSITE" id="PS50222">
    <property type="entry name" value="EF_HAND_2"/>
    <property type="match status" value="1"/>
</dbReference>
<accession>A0A7R8URS2</accession>
<feature type="compositionally biased region" description="Polar residues" evidence="1">
    <location>
        <begin position="265"/>
        <end position="296"/>
    </location>
</feature>
<dbReference type="PROSITE" id="PS50031">
    <property type="entry name" value="EH"/>
    <property type="match status" value="1"/>
</dbReference>
<dbReference type="CDD" id="cd00052">
    <property type="entry name" value="EH"/>
    <property type="match status" value="1"/>
</dbReference>
<dbReference type="AlphaFoldDB" id="A0A7R8URS2"/>
<dbReference type="PANTHER" id="PTHR11216:SF174">
    <property type="entry name" value="GH06923P"/>
    <property type="match status" value="1"/>
</dbReference>
<feature type="compositionally biased region" description="Basic and acidic residues" evidence="1">
    <location>
        <begin position="37"/>
        <end position="47"/>
    </location>
</feature>
<feature type="compositionally biased region" description="Low complexity" evidence="1">
    <location>
        <begin position="61"/>
        <end position="74"/>
    </location>
</feature>
<feature type="domain" description="EF-hand" evidence="3">
    <location>
        <begin position="159"/>
        <end position="194"/>
    </location>
</feature>
<feature type="region of interest" description="Disordered" evidence="1">
    <location>
        <begin position="425"/>
        <end position="481"/>
    </location>
</feature>
<evidence type="ECO:0000313" key="5">
    <source>
        <dbReference type="Proteomes" id="UP000594454"/>
    </source>
</evidence>
<dbReference type="Gene3D" id="1.10.238.10">
    <property type="entry name" value="EF-hand"/>
    <property type="match status" value="1"/>
</dbReference>
<dbReference type="Proteomes" id="UP000594454">
    <property type="component" value="Chromosome 3"/>
</dbReference>
<dbReference type="SUPFAM" id="SSF47473">
    <property type="entry name" value="EF-hand"/>
    <property type="match status" value="1"/>
</dbReference>
<dbReference type="GO" id="GO:0005509">
    <property type="term" value="F:calcium ion binding"/>
    <property type="evidence" value="ECO:0007669"/>
    <property type="project" value="InterPro"/>
</dbReference>
<dbReference type="OrthoDB" id="10045710at2759"/>
<sequence>MDSNQEVYTNSNLIGLIHDQDYRNEIADSTLQSTDSEVERNEPDVGKKSKLQGGVSPEAWSTNSDSPTPTNSVTERPWARDILWQGLLGDEHRQLLGTEEESSDRHSSDEDIDTDLESIYRINAEQLEYYKKQFSFIQPDATGLVSGHIARIFFEKSRIPVEQLRHIWQLCDVTKDGALSLSEFAAAMHLVVLRRNNIPLPQVLPSCLDPSRLIQSTQSGVSAPQEADLLHLDDEAKGVVTTNEGSYKENFIHSNNTNILGLNTSSQLTDSASPTVEESHKNYSASNSPTTETVVSPSGKDLNKDWANQNRQWTKFPESPTSNVSSPGLKPVNFDMQRTAQAVVSDPQILHPVPLRVTPVATDPHEADVSGIHRKLETLFHDVPSNSANLKPTGLKTEISTASSHLPTTSNRDSLQVNDLCGIQRPQPKKMTTKNLGAIPPPPQRDLGPTNITEDPISLPPTIIKKEQPPLPPPRPYRHARSSSLDLNKLKMNSTEANGGVPQDISLTTQHTYGAHDTQNPEFADFAHFSNLLEKDVVDASQYEILNRHSMKPSRLMATSIQSSQHISAFEVYRKPMMQQLSETLPPIIQGQNCNSSATDINQSSSSMSNAACNKRIAAISEMLRQTSFNHGKDISDVLRNLKQHNVLLLHLCKNLSEELLVIQQRKEEIRNKINCFGNNSINENLTGMGASNERTVDAARPNV</sequence>
<dbReference type="FunCoup" id="A0A7R8URS2">
    <property type="interactions" value="743"/>
</dbReference>
<feature type="domain" description="EH" evidence="2">
    <location>
        <begin position="126"/>
        <end position="211"/>
    </location>
</feature>
<evidence type="ECO:0000259" key="3">
    <source>
        <dbReference type="PROSITE" id="PS50222"/>
    </source>
</evidence>
<gene>
    <name evidence="4" type="ORF">HERILL_LOCUS8640</name>
</gene>
<keyword evidence="5" id="KW-1185">Reference proteome</keyword>
<protein>
    <submittedName>
        <fullName evidence="4">Uncharacterized protein</fullName>
    </submittedName>
</protein>
<organism evidence="4 5">
    <name type="scientific">Hermetia illucens</name>
    <name type="common">Black soldier fly</name>
    <dbReference type="NCBI Taxonomy" id="343691"/>
    <lineage>
        <taxon>Eukaryota</taxon>
        <taxon>Metazoa</taxon>
        <taxon>Ecdysozoa</taxon>
        <taxon>Arthropoda</taxon>
        <taxon>Hexapoda</taxon>
        <taxon>Insecta</taxon>
        <taxon>Pterygota</taxon>
        <taxon>Neoptera</taxon>
        <taxon>Endopterygota</taxon>
        <taxon>Diptera</taxon>
        <taxon>Brachycera</taxon>
        <taxon>Stratiomyomorpha</taxon>
        <taxon>Stratiomyidae</taxon>
        <taxon>Hermetiinae</taxon>
        <taxon>Hermetia</taxon>
    </lineage>
</organism>
<evidence type="ECO:0000259" key="2">
    <source>
        <dbReference type="PROSITE" id="PS50031"/>
    </source>
</evidence>
<dbReference type="SMART" id="SM00027">
    <property type="entry name" value="EH"/>
    <property type="match status" value="1"/>
</dbReference>
<dbReference type="GO" id="GO:0005886">
    <property type="term" value="C:plasma membrane"/>
    <property type="evidence" value="ECO:0007669"/>
    <property type="project" value="TreeGrafter"/>
</dbReference>
<dbReference type="GO" id="GO:0005737">
    <property type="term" value="C:cytoplasm"/>
    <property type="evidence" value="ECO:0007669"/>
    <property type="project" value="TreeGrafter"/>
</dbReference>
<dbReference type="Pfam" id="PF12763">
    <property type="entry name" value="EH"/>
    <property type="match status" value="1"/>
</dbReference>
<dbReference type="GO" id="GO:0016197">
    <property type="term" value="P:endosomal transport"/>
    <property type="evidence" value="ECO:0007669"/>
    <property type="project" value="TreeGrafter"/>
</dbReference>
<evidence type="ECO:0000256" key="1">
    <source>
        <dbReference type="SAM" id="MobiDB-lite"/>
    </source>
</evidence>
<dbReference type="InterPro" id="IPR002048">
    <property type="entry name" value="EF_hand_dom"/>
</dbReference>
<name>A0A7R8URS2_HERIL</name>
<feature type="region of interest" description="Disordered" evidence="1">
    <location>
        <begin position="28"/>
        <end position="75"/>
    </location>
</feature>